<evidence type="ECO:0000256" key="5">
    <source>
        <dbReference type="ARBA" id="ARBA00023136"/>
    </source>
</evidence>
<feature type="domain" description="POTRA" evidence="9">
    <location>
        <begin position="398"/>
        <end position="473"/>
    </location>
</feature>
<dbReference type="Gene3D" id="3.10.20.310">
    <property type="entry name" value="membrane protein fhac"/>
    <property type="match status" value="5"/>
</dbReference>
<dbReference type="PIRSF" id="PIRSF006076">
    <property type="entry name" value="OM_assembly_OMP85"/>
    <property type="match status" value="1"/>
</dbReference>
<comment type="subcellular location">
    <subcellularLocation>
        <location evidence="1">Membrane</location>
    </subcellularLocation>
</comment>
<dbReference type="PANTHER" id="PTHR12815:SF47">
    <property type="entry name" value="TRANSLOCATION AND ASSEMBLY MODULE SUBUNIT TAMA"/>
    <property type="match status" value="1"/>
</dbReference>
<reference evidence="11" key="1">
    <citation type="journal article" date="2019" name="Int. J. Syst. Evol. Microbiol.">
        <title>The Global Catalogue of Microorganisms (GCM) 10K type strain sequencing project: providing services to taxonomists for standard genome sequencing and annotation.</title>
        <authorList>
            <consortium name="The Broad Institute Genomics Platform"/>
            <consortium name="The Broad Institute Genome Sequencing Center for Infectious Disease"/>
            <person name="Wu L."/>
            <person name="Ma J."/>
        </authorList>
    </citation>
    <scope>NUCLEOTIDE SEQUENCE [LARGE SCALE GENOMIC DNA]</scope>
    <source>
        <strain evidence="11">JCM 17924</strain>
    </source>
</reference>
<keyword evidence="2" id="KW-1134">Transmembrane beta strand</keyword>
<dbReference type="InterPro" id="IPR039910">
    <property type="entry name" value="D15-like"/>
</dbReference>
<evidence type="ECO:0000256" key="7">
    <source>
        <dbReference type="NCBIfam" id="TIGR03303"/>
    </source>
</evidence>
<evidence type="ECO:0000259" key="9">
    <source>
        <dbReference type="PROSITE" id="PS51779"/>
    </source>
</evidence>
<keyword evidence="3" id="KW-0812">Transmembrane</keyword>
<dbReference type="InterPro" id="IPR023707">
    <property type="entry name" value="OM_assembly_BamA"/>
</dbReference>
<evidence type="ECO:0000256" key="4">
    <source>
        <dbReference type="ARBA" id="ARBA00022729"/>
    </source>
</evidence>
<keyword evidence="11" id="KW-1185">Reference proteome</keyword>
<organism evidence="10 11">
    <name type="scientific">Hymenobacter koreensis</name>
    <dbReference type="NCBI Taxonomy" id="1084523"/>
    <lineage>
        <taxon>Bacteria</taxon>
        <taxon>Pseudomonadati</taxon>
        <taxon>Bacteroidota</taxon>
        <taxon>Cytophagia</taxon>
        <taxon>Cytophagales</taxon>
        <taxon>Hymenobacteraceae</taxon>
        <taxon>Hymenobacter</taxon>
    </lineage>
</organism>
<dbReference type="PROSITE" id="PS51779">
    <property type="entry name" value="POTRA"/>
    <property type="match status" value="3"/>
</dbReference>
<evidence type="ECO:0000256" key="2">
    <source>
        <dbReference type="ARBA" id="ARBA00022452"/>
    </source>
</evidence>
<proteinExistence type="predicted"/>
<evidence type="ECO:0000256" key="3">
    <source>
        <dbReference type="ARBA" id="ARBA00022692"/>
    </source>
</evidence>
<feature type="signal peptide" evidence="8">
    <location>
        <begin position="1"/>
        <end position="27"/>
    </location>
</feature>
<dbReference type="RefSeq" id="WP_345222619.1">
    <property type="nucleotide sequence ID" value="NZ_BAABHA010000002.1"/>
</dbReference>
<sequence length="864" mass="96817">MHSSFYRLRAVALAWLLLWLAAGPLQAQNQPSTTEQEPQRYEIGGITVSGTRYLDPNTMIGLTGLKVGDKISIPGEDLGRAIRKLWEQGILGDIDVAVDRVEGQRVFLNFQLKERPRLSKIFFTGISKTQADELRNKIKVVRGKVVTDALLNNTRQTVRKYYTDKGFMNAAVNITQEPDSTLPNSVELVVDVRKGAKVRLSEITFIGNEAVKDGKLKGQMKKTKEKKAYKFLNSGKFQRTDFEADKEKVLEYYNAEGYRDAIITSDSLVTIKAERSYYWIGKENGKFGIHKATVREADRLALQVYLDEGPKYYFRNITWSGNYLYDSKTLSSVLGIKEGSVYSKETLDKRLNYNPTGQDVTSLYMNDGYLFFSIEPVETRVEGDSIDIEMRLSEGVQARIKEINIAGNTKTSDHVIRREIRTLPGDKFNRELLIRSQRELSSLGYFDPEKVGMNPIPNPADGTVDINYTVSEKPSDQITLSGGWGGFAGFIGTVGLVFNNFSLRKAGDFSNWRPVPGGDGQRLGLNIQANGLQYQAYSFSFTEPWLGGRKPNSFSVSLNKSITRQSLTGSALDIRDGSFFKVNSATVSLGRRLRWPDDYFTLSNSLSFSQYRVKEFPISPEFSNGDAQNFTFNTTLSRNSTDNPTFTRRGSALALSLNLTPPYSIFPGAHPNVNEWVEFHKWMFDASWFTPLVGKLVLNTRAHFGFIGRYNKDRNYGPFERFKLGGAGLGFGGAANFLAGTEFIGLRGYDDPNETFAIPTARRGESGGIAYNKFVMEMRYPVSLNPAATVYVLGFAEAGNSFDSYRNYNPYKLYRSAGVGARVFMAAFGLLGFDYGYGFDNVAPVRGATQDKSKFHFIIGQQIR</sequence>
<evidence type="ECO:0000256" key="1">
    <source>
        <dbReference type="ARBA" id="ARBA00004370"/>
    </source>
</evidence>
<keyword evidence="4 8" id="KW-0732">Signal</keyword>
<keyword evidence="6" id="KW-0998">Cell outer membrane</keyword>
<evidence type="ECO:0000256" key="6">
    <source>
        <dbReference type="ARBA" id="ARBA00023237"/>
    </source>
</evidence>
<dbReference type="Gene3D" id="2.40.160.50">
    <property type="entry name" value="membrane protein fhac: a member of the omp85/tpsb transporter family"/>
    <property type="match status" value="1"/>
</dbReference>
<evidence type="ECO:0000313" key="10">
    <source>
        <dbReference type="EMBL" id="GAA4378135.1"/>
    </source>
</evidence>
<dbReference type="Proteomes" id="UP001500454">
    <property type="component" value="Unassembled WGS sequence"/>
</dbReference>
<dbReference type="EMBL" id="BAABHA010000002">
    <property type="protein sequence ID" value="GAA4378135.1"/>
    <property type="molecule type" value="Genomic_DNA"/>
</dbReference>
<evidence type="ECO:0000313" key="11">
    <source>
        <dbReference type="Proteomes" id="UP001500454"/>
    </source>
</evidence>
<dbReference type="NCBIfam" id="TIGR03303">
    <property type="entry name" value="OM_YaeT"/>
    <property type="match status" value="1"/>
</dbReference>
<dbReference type="Pfam" id="PF07244">
    <property type="entry name" value="POTRA"/>
    <property type="match status" value="4"/>
</dbReference>
<protein>
    <recommendedName>
        <fullName evidence="7">Outer membrane protein assembly factor BamA</fullName>
    </recommendedName>
</protein>
<feature type="domain" description="POTRA" evidence="9">
    <location>
        <begin position="116"/>
        <end position="193"/>
    </location>
</feature>
<name>A0ABP8IX57_9BACT</name>
<dbReference type="PANTHER" id="PTHR12815">
    <property type="entry name" value="SORTING AND ASSEMBLY MACHINERY SAMM50 PROTEIN FAMILY MEMBER"/>
    <property type="match status" value="1"/>
</dbReference>
<dbReference type="InterPro" id="IPR034746">
    <property type="entry name" value="POTRA"/>
</dbReference>
<accession>A0ABP8IX57</accession>
<feature type="chain" id="PRO_5045198613" description="Outer membrane protein assembly factor BamA" evidence="8">
    <location>
        <begin position="28"/>
        <end position="864"/>
    </location>
</feature>
<comment type="caution">
    <text evidence="10">The sequence shown here is derived from an EMBL/GenBank/DDBJ whole genome shotgun (WGS) entry which is preliminary data.</text>
</comment>
<gene>
    <name evidence="10" type="primary">bamA</name>
    <name evidence="10" type="ORF">GCM10023186_14240</name>
</gene>
<feature type="domain" description="POTRA" evidence="9">
    <location>
        <begin position="41"/>
        <end position="115"/>
    </location>
</feature>
<evidence type="ECO:0000256" key="8">
    <source>
        <dbReference type="SAM" id="SignalP"/>
    </source>
</evidence>
<dbReference type="InterPro" id="IPR010827">
    <property type="entry name" value="BamA/TamA_POTRA"/>
</dbReference>
<keyword evidence="5" id="KW-0472">Membrane</keyword>